<feature type="domain" description="J" evidence="3">
    <location>
        <begin position="1"/>
        <end position="62"/>
    </location>
</feature>
<dbReference type="InterPro" id="IPR001623">
    <property type="entry name" value="DnaJ_domain"/>
</dbReference>
<name>A0A928Z2X6_9CYAN</name>
<keyword evidence="2" id="KW-0812">Transmembrane</keyword>
<keyword evidence="5" id="KW-1185">Reference proteome</keyword>
<evidence type="ECO:0000313" key="5">
    <source>
        <dbReference type="Proteomes" id="UP000625316"/>
    </source>
</evidence>
<dbReference type="Proteomes" id="UP000625316">
    <property type="component" value="Unassembled WGS sequence"/>
</dbReference>
<gene>
    <name evidence="4" type="ORF">IQ266_14135</name>
</gene>
<evidence type="ECO:0000256" key="1">
    <source>
        <dbReference type="SAM" id="MobiDB-lite"/>
    </source>
</evidence>
<keyword evidence="2" id="KW-0472">Membrane</keyword>
<feature type="region of interest" description="Disordered" evidence="1">
    <location>
        <begin position="156"/>
        <end position="199"/>
    </location>
</feature>
<dbReference type="PROSITE" id="PS50076">
    <property type="entry name" value="DNAJ_2"/>
    <property type="match status" value="1"/>
</dbReference>
<dbReference type="PRINTS" id="PR00625">
    <property type="entry name" value="JDOMAIN"/>
</dbReference>
<dbReference type="SUPFAM" id="SSF46565">
    <property type="entry name" value="Chaperone J-domain"/>
    <property type="match status" value="1"/>
</dbReference>
<dbReference type="PANTHER" id="PTHR45283:SF1">
    <property type="entry name" value="NAD(P)H-QUINONE OXIDOREDUCTASE SUBUNIT T, CHLOROPLASTIC"/>
    <property type="match status" value="1"/>
</dbReference>
<protein>
    <submittedName>
        <fullName evidence="4">J domain-containing protein</fullName>
    </submittedName>
</protein>
<dbReference type="CDD" id="cd06257">
    <property type="entry name" value="DnaJ"/>
    <property type="match status" value="1"/>
</dbReference>
<dbReference type="Pfam" id="PF00226">
    <property type="entry name" value="DnaJ"/>
    <property type="match status" value="1"/>
</dbReference>
<keyword evidence="2" id="KW-1133">Transmembrane helix</keyword>
<dbReference type="SMART" id="SM00271">
    <property type="entry name" value="DnaJ"/>
    <property type="match status" value="1"/>
</dbReference>
<dbReference type="EMBL" id="JADEXQ010000046">
    <property type="protein sequence ID" value="MBE9030871.1"/>
    <property type="molecule type" value="Genomic_DNA"/>
</dbReference>
<sequence>MGLQPSADVQQIRHAYREQSRLYHPDTTELPLLTAKQKFQQLNEAYATLSTPERRSLYDLSLGYSQFAVVMPHAMNSPPNSISPPTSITEQYERSASAYLDANDRPLSPGELFALFIMLITFIGCLLLAIIVGWQQEKPSINPGFAAELGISTPTFSAKSQSSTEPQNNNHSTNNQFEEPVRLERSNSVAPQLSNNQGA</sequence>
<accession>A0A928Z2X6</accession>
<reference evidence="4" key="1">
    <citation type="submission" date="2020-10" db="EMBL/GenBank/DDBJ databases">
        <authorList>
            <person name="Castelo-Branco R."/>
            <person name="Eusebio N."/>
            <person name="Adriana R."/>
            <person name="Vieira A."/>
            <person name="Brugerolle De Fraissinette N."/>
            <person name="Rezende De Castro R."/>
            <person name="Schneider M.P."/>
            <person name="Vasconcelos V."/>
            <person name="Leao P.N."/>
        </authorList>
    </citation>
    <scope>NUCLEOTIDE SEQUENCE</scope>
    <source>
        <strain evidence="4">LEGE 11480</strain>
    </source>
</reference>
<dbReference type="InterPro" id="IPR044618">
    <property type="entry name" value="NdhT-like"/>
</dbReference>
<feature type="transmembrane region" description="Helical" evidence="2">
    <location>
        <begin position="112"/>
        <end position="134"/>
    </location>
</feature>
<dbReference type="PANTHER" id="PTHR45283">
    <property type="entry name" value="NAD(P)H-QUINONE OXIDOREDUCTASE SUBUNIT T, CHLOROPLASTIC"/>
    <property type="match status" value="1"/>
</dbReference>
<feature type="compositionally biased region" description="Polar residues" evidence="1">
    <location>
        <begin position="186"/>
        <end position="199"/>
    </location>
</feature>
<evidence type="ECO:0000259" key="3">
    <source>
        <dbReference type="PROSITE" id="PS50076"/>
    </source>
</evidence>
<feature type="compositionally biased region" description="Polar residues" evidence="1">
    <location>
        <begin position="156"/>
        <end position="177"/>
    </location>
</feature>
<comment type="caution">
    <text evidence="4">The sequence shown here is derived from an EMBL/GenBank/DDBJ whole genome shotgun (WGS) entry which is preliminary data.</text>
</comment>
<evidence type="ECO:0000256" key="2">
    <source>
        <dbReference type="SAM" id="Phobius"/>
    </source>
</evidence>
<dbReference type="Gene3D" id="1.10.287.110">
    <property type="entry name" value="DnaJ domain"/>
    <property type="match status" value="1"/>
</dbReference>
<evidence type="ECO:0000313" key="4">
    <source>
        <dbReference type="EMBL" id="MBE9030871.1"/>
    </source>
</evidence>
<proteinExistence type="predicted"/>
<dbReference type="AlphaFoldDB" id="A0A928Z2X6"/>
<organism evidence="4 5">
    <name type="scientific">Romeriopsis navalis LEGE 11480</name>
    <dbReference type="NCBI Taxonomy" id="2777977"/>
    <lineage>
        <taxon>Bacteria</taxon>
        <taxon>Bacillati</taxon>
        <taxon>Cyanobacteriota</taxon>
        <taxon>Cyanophyceae</taxon>
        <taxon>Leptolyngbyales</taxon>
        <taxon>Leptolyngbyaceae</taxon>
        <taxon>Romeriopsis</taxon>
        <taxon>Romeriopsis navalis</taxon>
    </lineage>
</organism>
<dbReference type="InterPro" id="IPR036869">
    <property type="entry name" value="J_dom_sf"/>
</dbReference>